<dbReference type="InterPro" id="IPR015424">
    <property type="entry name" value="PyrdxlP-dep_Trfase"/>
</dbReference>
<organism evidence="3">
    <name type="scientific">marine metagenome</name>
    <dbReference type="NCBI Taxonomy" id="408172"/>
    <lineage>
        <taxon>unclassified sequences</taxon>
        <taxon>metagenomes</taxon>
        <taxon>ecological metagenomes</taxon>
    </lineage>
</organism>
<dbReference type="CDD" id="cd00610">
    <property type="entry name" value="OAT_like"/>
    <property type="match status" value="1"/>
</dbReference>
<dbReference type="InterPro" id="IPR015421">
    <property type="entry name" value="PyrdxlP-dep_Trfase_major"/>
</dbReference>
<dbReference type="Gene3D" id="3.40.640.10">
    <property type="entry name" value="Type I PLP-dependent aspartate aminotransferase-like (Major domain)"/>
    <property type="match status" value="1"/>
</dbReference>
<dbReference type="Gene3D" id="3.90.1150.10">
    <property type="entry name" value="Aspartate Aminotransferase, domain 1"/>
    <property type="match status" value="1"/>
</dbReference>
<name>A0A381PV19_9ZZZZ</name>
<proteinExistence type="inferred from homology"/>
<accession>A0A381PV19</accession>
<reference evidence="3" key="1">
    <citation type="submission" date="2018-05" db="EMBL/GenBank/DDBJ databases">
        <authorList>
            <person name="Lanie J.A."/>
            <person name="Ng W.-L."/>
            <person name="Kazmierczak K.M."/>
            <person name="Andrzejewski T.M."/>
            <person name="Davidsen T.M."/>
            <person name="Wayne K.J."/>
            <person name="Tettelin H."/>
            <person name="Glass J.I."/>
            <person name="Rusch D."/>
            <person name="Podicherti R."/>
            <person name="Tsui H.-C.T."/>
            <person name="Winkler M.E."/>
        </authorList>
    </citation>
    <scope>NUCLEOTIDE SEQUENCE</scope>
</reference>
<keyword evidence="2" id="KW-0663">Pyridoxal phosphate</keyword>
<dbReference type="Pfam" id="PF00202">
    <property type="entry name" value="Aminotran_3"/>
    <property type="match status" value="1"/>
</dbReference>
<dbReference type="InterPro" id="IPR049704">
    <property type="entry name" value="Aminotrans_3_PPA_site"/>
</dbReference>
<dbReference type="PANTHER" id="PTHR43094">
    <property type="entry name" value="AMINOTRANSFERASE"/>
    <property type="match status" value="1"/>
</dbReference>
<feature type="non-terminal residue" evidence="3">
    <location>
        <position position="353"/>
    </location>
</feature>
<dbReference type="GO" id="GO:0008483">
    <property type="term" value="F:transaminase activity"/>
    <property type="evidence" value="ECO:0007669"/>
    <property type="project" value="InterPro"/>
</dbReference>
<evidence type="ECO:0008006" key="4">
    <source>
        <dbReference type="Google" id="ProtNLM"/>
    </source>
</evidence>
<dbReference type="AlphaFoldDB" id="A0A381PV19"/>
<dbReference type="InterPro" id="IPR015422">
    <property type="entry name" value="PyrdxlP-dep_Trfase_small"/>
</dbReference>
<dbReference type="EMBL" id="UINC01001105">
    <property type="protein sequence ID" value="SUZ70916.1"/>
    <property type="molecule type" value="Genomic_DNA"/>
</dbReference>
<evidence type="ECO:0000256" key="1">
    <source>
        <dbReference type="ARBA" id="ARBA00008954"/>
    </source>
</evidence>
<dbReference type="InterPro" id="IPR005814">
    <property type="entry name" value="Aminotrans_3"/>
</dbReference>
<evidence type="ECO:0000313" key="3">
    <source>
        <dbReference type="EMBL" id="SUZ70916.1"/>
    </source>
</evidence>
<dbReference type="SUPFAM" id="SSF53383">
    <property type="entry name" value="PLP-dependent transferases"/>
    <property type="match status" value="1"/>
</dbReference>
<sequence>MSDTKDLLSNYDARDIIEKDKKHLWHHMVQHKIFESQDPKVFVEGEGARLKDIDGNEYLDGASGGVWCVNVGYGRESIARVIYDQLVKLPYYAGVAGTIPAAQFAEKLTDLLPGLDHVFFAGSGSEANEKAFKMVRQIAHLNENTKSKVLYRDRDYHGTTIACLAASGQPEREEAYGPFPDGFVGIPHALCYRCPFGLAYPDCNIECARALEDVIREEGPETVGAVILEPITAGGGVIPPVEEYYPIIQEICRRYGVILIIDEVVCGFGRTGSMFGFEHYDFTPDIVTMAKGMASAYAPISATAVRSDIFEKFVHDPSRKYAYFRDISTYGGCTAGFAAGLENLRILEEEDLV</sequence>
<gene>
    <name evidence="3" type="ORF">METZ01_LOCUS23770</name>
</gene>
<protein>
    <recommendedName>
        <fullName evidence="4">Aspartate aminotransferase family protein</fullName>
    </recommendedName>
</protein>
<feature type="non-terminal residue" evidence="3">
    <location>
        <position position="1"/>
    </location>
</feature>
<comment type="similarity">
    <text evidence="1">Belongs to the class-III pyridoxal-phosphate-dependent aminotransferase family.</text>
</comment>
<evidence type="ECO:0000256" key="2">
    <source>
        <dbReference type="ARBA" id="ARBA00022898"/>
    </source>
</evidence>
<dbReference type="PROSITE" id="PS00600">
    <property type="entry name" value="AA_TRANSFER_CLASS_3"/>
    <property type="match status" value="1"/>
</dbReference>
<dbReference type="GO" id="GO:0030170">
    <property type="term" value="F:pyridoxal phosphate binding"/>
    <property type="evidence" value="ECO:0007669"/>
    <property type="project" value="InterPro"/>
</dbReference>
<dbReference type="PANTHER" id="PTHR43094:SF1">
    <property type="entry name" value="AMINOTRANSFERASE CLASS-III"/>
    <property type="match status" value="1"/>
</dbReference>